<evidence type="ECO:0000313" key="4">
    <source>
        <dbReference type="EMBL" id="MFG1711041.1"/>
    </source>
</evidence>
<dbReference type="Gene3D" id="1.10.1660.10">
    <property type="match status" value="1"/>
</dbReference>
<name>A0ABW7AXG3_9ACTN</name>
<keyword evidence="1" id="KW-0238">DNA-binding</keyword>
<keyword evidence="2" id="KW-0175">Coiled coil</keyword>
<dbReference type="Pfam" id="PF13411">
    <property type="entry name" value="MerR_1"/>
    <property type="match status" value="1"/>
</dbReference>
<dbReference type="CDD" id="cd01107">
    <property type="entry name" value="HTH_BmrR"/>
    <property type="match status" value="1"/>
</dbReference>
<proteinExistence type="predicted"/>
<evidence type="ECO:0000256" key="1">
    <source>
        <dbReference type="ARBA" id="ARBA00023125"/>
    </source>
</evidence>
<reference evidence="4 5" key="1">
    <citation type="submission" date="2024-10" db="EMBL/GenBank/DDBJ databases">
        <authorList>
            <person name="Topkara A.R."/>
            <person name="Saygin H."/>
        </authorList>
    </citation>
    <scope>NUCLEOTIDE SEQUENCE [LARGE SCALE GENOMIC DNA]</scope>
    <source>
        <strain evidence="4 5">M3C6</strain>
    </source>
</reference>
<dbReference type="PANTHER" id="PTHR30204">
    <property type="entry name" value="REDOX-CYCLING DRUG-SENSING TRANSCRIPTIONAL ACTIVATOR SOXR"/>
    <property type="match status" value="1"/>
</dbReference>
<dbReference type="RefSeq" id="WP_393177437.1">
    <property type="nucleotide sequence ID" value="NZ_JBICRM010000066.1"/>
</dbReference>
<sequence length="281" mass="30715">MLRYLSIGDFSRATHMTVKTLRHYHGIGLLKPAAVDQDTGYRRYSTEQIPIAQVIRRLRDLDMPLEEIQAVLTAPDLETRNERISAHLSRLEEDLSRTQQAVTALRDLLAPHTAEIPGGIELRSVEAVHAAAITEIVDAEDSGPWLRGALGELHATLTAQNLDPAGHSGGIYADDVFTHYQGQVTIFVPCTDPIRPLGRVTSLVIPAAELAVITHSGSPSDIDRAYGTLATYVTRHALAVDGPIREYYVVGQHDTADTSQWRTEIGWPVFQTGAGTRPATA</sequence>
<dbReference type="PANTHER" id="PTHR30204:SF97">
    <property type="entry name" value="MERR FAMILY REGULATORY PROTEIN"/>
    <property type="match status" value="1"/>
</dbReference>
<dbReference type="SMART" id="SM00422">
    <property type="entry name" value="HTH_MERR"/>
    <property type="match status" value="1"/>
</dbReference>
<dbReference type="InterPro" id="IPR000551">
    <property type="entry name" value="MerR-type_HTH_dom"/>
</dbReference>
<dbReference type="InterPro" id="IPR011256">
    <property type="entry name" value="Reg_factor_effector_dom_sf"/>
</dbReference>
<dbReference type="Pfam" id="PF06445">
    <property type="entry name" value="GyrI-like"/>
    <property type="match status" value="1"/>
</dbReference>
<protein>
    <submittedName>
        <fullName evidence="4">MerR family transcriptional regulator</fullName>
    </submittedName>
</protein>
<accession>A0ABW7AXG3</accession>
<evidence type="ECO:0000256" key="2">
    <source>
        <dbReference type="SAM" id="Coils"/>
    </source>
</evidence>
<dbReference type="SMART" id="SM00871">
    <property type="entry name" value="AraC_E_bind"/>
    <property type="match status" value="1"/>
</dbReference>
<comment type="caution">
    <text evidence="4">The sequence shown here is derived from an EMBL/GenBank/DDBJ whole genome shotgun (WGS) entry which is preliminary data.</text>
</comment>
<feature type="domain" description="HTH merR-type" evidence="3">
    <location>
        <begin position="4"/>
        <end position="74"/>
    </location>
</feature>
<dbReference type="SUPFAM" id="SSF55136">
    <property type="entry name" value="Probable bacterial effector-binding domain"/>
    <property type="match status" value="1"/>
</dbReference>
<dbReference type="EMBL" id="JBICRM010000066">
    <property type="protein sequence ID" value="MFG1711041.1"/>
    <property type="molecule type" value="Genomic_DNA"/>
</dbReference>
<dbReference type="InterPro" id="IPR010499">
    <property type="entry name" value="AraC_E-bd"/>
</dbReference>
<dbReference type="InterPro" id="IPR029442">
    <property type="entry name" value="GyrI-like"/>
</dbReference>
<organism evidence="4 5">
    <name type="scientific">Nonomuraea marmarensis</name>
    <dbReference type="NCBI Taxonomy" id="3351344"/>
    <lineage>
        <taxon>Bacteria</taxon>
        <taxon>Bacillati</taxon>
        <taxon>Actinomycetota</taxon>
        <taxon>Actinomycetes</taxon>
        <taxon>Streptosporangiales</taxon>
        <taxon>Streptosporangiaceae</taxon>
        <taxon>Nonomuraea</taxon>
    </lineage>
</organism>
<keyword evidence="5" id="KW-1185">Reference proteome</keyword>
<dbReference type="InterPro" id="IPR047057">
    <property type="entry name" value="MerR_fam"/>
</dbReference>
<dbReference type="Proteomes" id="UP001603978">
    <property type="component" value="Unassembled WGS sequence"/>
</dbReference>
<evidence type="ECO:0000313" key="5">
    <source>
        <dbReference type="Proteomes" id="UP001603978"/>
    </source>
</evidence>
<dbReference type="PROSITE" id="PS50937">
    <property type="entry name" value="HTH_MERR_2"/>
    <property type="match status" value="1"/>
</dbReference>
<dbReference type="InterPro" id="IPR009061">
    <property type="entry name" value="DNA-bd_dom_put_sf"/>
</dbReference>
<feature type="coiled-coil region" evidence="2">
    <location>
        <begin position="74"/>
        <end position="108"/>
    </location>
</feature>
<dbReference type="SUPFAM" id="SSF46955">
    <property type="entry name" value="Putative DNA-binding domain"/>
    <property type="match status" value="1"/>
</dbReference>
<gene>
    <name evidence="4" type="ORF">ACFLIM_48570</name>
</gene>
<evidence type="ECO:0000259" key="3">
    <source>
        <dbReference type="PROSITE" id="PS50937"/>
    </source>
</evidence>
<dbReference type="Gene3D" id="3.20.80.10">
    <property type="entry name" value="Regulatory factor, effector binding domain"/>
    <property type="match status" value="1"/>
</dbReference>